<evidence type="ECO:0008006" key="4">
    <source>
        <dbReference type="Google" id="ProtNLM"/>
    </source>
</evidence>
<feature type="transmembrane region" description="Helical" evidence="1">
    <location>
        <begin position="6"/>
        <end position="24"/>
    </location>
</feature>
<feature type="transmembrane region" description="Helical" evidence="1">
    <location>
        <begin position="245"/>
        <end position="265"/>
    </location>
</feature>
<evidence type="ECO:0000313" key="3">
    <source>
        <dbReference type="Proteomes" id="UP001432027"/>
    </source>
</evidence>
<keyword evidence="1" id="KW-1133">Transmembrane helix</keyword>
<protein>
    <recommendedName>
        <fullName evidence="4">G protein-coupled receptor</fullName>
    </recommendedName>
</protein>
<dbReference type="InterPro" id="IPR019422">
    <property type="entry name" value="7TM_GPCR_serpentine_rcpt_Srh"/>
</dbReference>
<dbReference type="Proteomes" id="UP001432027">
    <property type="component" value="Unassembled WGS sequence"/>
</dbReference>
<organism evidence="2 3">
    <name type="scientific">Pristionchus entomophagus</name>
    <dbReference type="NCBI Taxonomy" id="358040"/>
    <lineage>
        <taxon>Eukaryota</taxon>
        <taxon>Metazoa</taxon>
        <taxon>Ecdysozoa</taxon>
        <taxon>Nematoda</taxon>
        <taxon>Chromadorea</taxon>
        <taxon>Rhabditida</taxon>
        <taxon>Rhabditina</taxon>
        <taxon>Diplogasteromorpha</taxon>
        <taxon>Diplogasteroidea</taxon>
        <taxon>Neodiplogasteridae</taxon>
        <taxon>Pristionchus</taxon>
    </lineage>
</organism>
<sequence length="316" mass="35730">LRTNSVLPIISSLTIYPANFYLRTIEGRSMKRDIRALYLTNLICHIACDWIFAVFVRHYSFGPYGVYYCEGWMSTAGLSKPLIMVGYSCQGTMAVGIIMVVSSFFCLMIRLHQVTVTNVTSRWKLSNAVQFIIYAMITGICVLNVAGCIIFSTDVDNYAELIKDPELAWMVERGGTLLLFGEPGKKSRFTTEALFLLASACISISSLLFFTAHAMIYLHRNEKLALSTKTQLLTHRLFSTFELQLRGAIMFFITPLIFMITSSVVDLSHFLPDPVFAALRFLTIMLVGLTPPQFGLVFILRNATHRKMLIRRILKI</sequence>
<feature type="non-terminal residue" evidence="2">
    <location>
        <position position="1"/>
    </location>
</feature>
<keyword evidence="1" id="KW-0812">Transmembrane</keyword>
<feature type="transmembrane region" description="Helical" evidence="1">
    <location>
        <begin position="131"/>
        <end position="152"/>
    </location>
</feature>
<evidence type="ECO:0000256" key="1">
    <source>
        <dbReference type="SAM" id="Phobius"/>
    </source>
</evidence>
<gene>
    <name evidence="2" type="ORF">PENTCL1PPCAC_30658</name>
</gene>
<feature type="transmembrane region" description="Helical" evidence="1">
    <location>
        <begin position="36"/>
        <end position="56"/>
    </location>
</feature>
<feature type="transmembrane region" description="Helical" evidence="1">
    <location>
        <begin position="277"/>
        <end position="300"/>
    </location>
</feature>
<feature type="transmembrane region" description="Helical" evidence="1">
    <location>
        <begin position="193"/>
        <end position="218"/>
    </location>
</feature>
<dbReference type="Pfam" id="PF10318">
    <property type="entry name" value="7TM_GPCR_Srh"/>
    <property type="match status" value="1"/>
</dbReference>
<evidence type="ECO:0000313" key="2">
    <source>
        <dbReference type="EMBL" id="GMT08484.1"/>
    </source>
</evidence>
<name>A0AAV5URP3_9BILA</name>
<dbReference type="EMBL" id="BTSX01000102">
    <property type="protein sequence ID" value="GMT08484.1"/>
    <property type="molecule type" value="Genomic_DNA"/>
</dbReference>
<reference evidence="2" key="1">
    <citation type="submission" date="2023-10" db="EMBL/GenBank/DDBJ databases">
        <title>Genome assembly of Pristionchus species.</title>
        <authorList>
            <person name="Yoshida K."/>
            <person name="Sommer R.J."/>
        </authorList>
    </citation>
    <scope>NUCLEOTIDE SEQUENCE</scope>
    <source>
        <strain evidence="2">RS0144</strain>
    </source>
</reference>
<dbReference type="PANTHER" id="PTHR45830">
    <property type="entry name" value="SERPENTINE RECEPTOR, CLASS I"/>
    <property type="match status" value="1"/>
</dbReference>
<keyword evidence="3" id="KW-1185">Reference proteome</keyword>
<feature type="non-terminal residue" evidence="2">
    <location>
        <position position="316"/>
    </location>
</feature>
<comment type="caution">
    <text evidence="2">The sequence shown here is derived from an EMBL/GenBank/DDBJ whole genome shotgun (WGS) entry which is preliminary data.</text>
</comment>
<accession>A0AAV5URP3</accession>
<feature type="transmembrane region" description="Helical" evidence="1">
    <location>
        <begin position="91"/>
        <end position="111"/>
    </location>
</feature>
<keyword evidence="1" id="KW-0472">Membrane</keyword>
<dbReference type="PANTHER" id="PTHR45830:SF15">
    <property type="entry name" value="SERPENTINE RECEPTOR, CLASS I"/>
    <property type="match status" value="1"/>
</dbReference>
<proteinExistence type="predicted"/>
<dbReference type="AlphaFoldDB" id="A0AAV5URP3"/>